<comment type="caution">
    <text evidence="4">The sequence shown here is derived from an EMBL/GenBank/DDBJ whole genome shotgun (WGS) entry which is preliminary data.</text>
</comment>
<reference evidence="4 5" key="1">
    <citation type="journal article" date="2023" name="Sci. Data">
        <title>Genome assembly of the Korean intertidal mud-creeper Batillaria attramentaria.</title>
        <authorList>
            <person name="Patra A.K."/>
            <person name="Ho P.T."/>
            <person name="Jun S."/>
            <person name="Lee S.J."/>
            <person name="Kim Y."/>
            <person name="Won Y.J."/>
        </authorList>
    </citation>
    <scope>NUCLEOTIDE SEQUENCE [LARGE SCALE GENOMIC DNA]</scope>
    <source>
        <strain evidence="4">Wonlab-2016</strain>
    </source>
</reference>
<evidence type="ECO:0000256" key="2">
    <source>
        <dbReference type="SAM" id="Phobius"/>
    </source>
</evidence>
<keyword evidence="2" id="KW-0472">Membrane</keyword>
<organism evidence="4 5">
    <name type="scientific">Batillaria attramentaria</name>
    <dbReference type="NCBI Taxonomy" id="370345"/>
    <lineage>
        <taxon>Eukaryota</taxon>
        <taxon>Metazoa</taxon>
        <taxon>Spiralia</taxon>
        <taxon>Lophotrochozoa</taxon>
        <taxon>Mollusca</taxon>
        <taxon>Gastropoda</taxon>
        <taxon>Caenogastropoda</taxon>
        <taxon>Sorbeoconcha</taxon>
        <taxon>Cerithioidea</taxon>
        <taxon>Batillariidae</taxon>
        <taxon>Batillaria</taxon>
    </lineage>
</organism>
<dbReference type="AlphaFoldDB" id="A0ABD0KIZ6"/>
<keyword evidence="2" id="KW-0812">Transmembrane</keyword>
<proteinExistence type="predicted"/>
<feature type="domain" description="Major facilitator superfamily (MFS) profile" evidence="3">
    <location>
        <begin position="14"/>
        <end position="201"/>
    </location>
</feature>
<dbReference type="Gene3D" id="1.20.1250.20">
    <property type="entry name" value="MFS general substrate transporter like domains"/>
    <property type="match status" value="1"/>
</dbReference>
<dbReference type="EMBL" id="JACVVK020000172">
    <property type="protein sequence ID" value="KAK7486897.1"/>
    <property type="molecule type" value="Genomic_DNA"/>
</dbReference>
<feature type="transmembrane region" description="Helical" evidence="2">
    <location>
        <begin position="48"/>
        <end position="68"/>
    </location>
</feature>
<dbReference type="PANTHER" id="PTHR11360">
    <property type="entry name" value="MONOCARBOXYLATE TRANSPORTER"/>
    <property type="match status" value="1"/>
</dbReference>
<keyword evidence="5" id="KW-1185">Reference proteome</keyword>
<evidence type="ECO:0000256" key="1">
    <source>
        <dbReference type="ARBA" id="ARBA00004141"/>
    </source>
</evidence>
<dbReference type="InterPro" id="IPR036259">
    <property type="entry name" value="MFS_trans_sf"/>
</dbReference>
<feature type="transmembrane region" description="Helical" evidence="2">
    <location>
        <begin position="12"/>
        <end position="36"/>
    </location>
</feature>
<feature type="transmembrane region" description="Helical" evidence="2">
    <location>
        <begin position="80"/>
        <end position="98"/>
    </location>
</feature>
<protein>
    <recommendedName>
        <fullName evidence="3">Major facilitator superfamily (MFS) profile domain-containing protein</fullName>
    </recommendedName>
</protein>
<evidence type="ECO:0000313" key="4">
    <source>
        <dbReference type="EMBL" id="KAK7486897.1"/>
    </source>
</evidence>
<dbReference type="GO" id="GO:0016020">
    <property type="term" value="C:membrane"/>
    <property type="evidence" value="ECO:0007669"/>
    <property type="project" value="UniProtKB-SubCell"/>
</dbReference>
<evidence type="ECO:0000313" key="5">
    <source>
        <dbReference type="Proteomes" id="UP001519460"/>
    </source>
</evidence>
<name>A0ABD0KIZ6_9CAEN</name>
<feature type="transmembrane region" description="Helical" evidence="2">
    <location>
        <begin position="170"/>
        <end position="189"/>
    </location>
</feature>
<dbReference type="InterPro" id="IPR011701">
    <property type="entry name" value="MFS"/>
</dbReference>
<dbReference type="PROSITE" id="PS51257">
    <property type="entry name" value="PROKAR_LIPOPROTEIN"/>
    <property type="match status" value="1"/>
</dbReference>
<keyword evidence="2" id="KW-1133">Transmembrane helix</keyword>
<dbReference type="PANTHER" id="PTHR11360:SF284">
    <property type="entry name" value="EG:103B4.3 PROTEIN-RELATED"/>
    <property type="match status" value="1"/>
</dbReference>
<dbReference type="InterPro" id="IPR050327">
    <property type="entry name" value="Proton-linked_MCT"/>
</dbReference>
<evidence type="ECO:0000259" key="3">
    <source>
        <dbReference type="PROSITE" id="PS50850"/>
    </source>
</evidence>
<dbReference type="InterPro" id="IPR020846">
    <property type="entry name" value="MFS_dom"/>
</dbReference>
<accession>A0ABD0KIZ6</accession>
<gene>
    <name evidence="4" type="ORF">BaRGS_00021868</name>
</gene>
<feature type="transmembrane region" description="Helical" evidence="2">
    <location>
        <begin position="105"/>
        <end position="132"/>
    </location>
</feature>
<dbReference type="SUPFAM" id="SSF103473">
    <property type="entry name" value="MFS general substrate transporter"/>
    <property type="match status" value="1"/>
</dbReference>
<dbReference type="Pfam" id="PF07690">
    <property type="entry name" value="MFS_1"/>
    <property type="match status" value="1"/>
</dbReference>
<dbReference type="Proteomes" id="UP001519460">
    <property type="component" value="Unassembled WGS sequence"/>
</dbReference>
<dbReference type="PROSITE" id="PS50850">
    <property type="entry name" value="MFS"/>
    <property type="match status" value="1"/>
</dbReference>
<comment type="subcellular location">
    <subcellularLocation>
        <location evidence="1">Membrane</location>
        <topology evidence="1">Multi-pass membrane protein</topology>
    </subcellularLocation>
</comment>
<sequence>MTRSRDKDGGWAWTVLCACSMCIMVSNGLAILAGMFQTVFLEEFQGGVVFTSWITSLFASLMQLAGPLSGLTSSVFGCRVSVMAGGCLLTLGLLLSAFCRSLTSLLLAFGISGGLGLGLIYSAAVVAVNFSFVKYRPLATGVVLAAGGLGVMGMPALCRFLLDAYSWQETLLILSCVSAQLLVAGAMLFPSDAHTAGTGCR</sequence>
<feature type="transmembrane region" description="Helical" evidence="2">
    <location>
        <begin position="138"/>
        <end position="158"/>
    </location>
</feature>